<evidence type="ECO:0000313" key="11">
    <source>
        <dbReference type="Proteomes" id="UP001162734"/>
    </source>
</evidence>
<dbReference type="PANTHER" id="PTHR42747:SF3">
    <property type="entry name" value="NITRONATE MONOOXYGENASE-RELATED"/>
    <property type="match status" value="1"/>
</dbReference>
<dbReference type="SUPFAM" id="SSF51412">
    <property type="entry name" value="Inosine monophosphate dehydrogenase (IMPDH)"/>
    <property type="match status" value="1"/>
</dbReference>
<evidence type="ECO:0000256" key="6">
    <source>
        <dbReference type="ARBA" id="ARBA00023002"/>
    </source>
</evidence>
<dbReference type="Gene3D" id="3.20.20.70">
    <property type="entry name" value="Aldolase class I"/>
    <property type="match status" value="1"/>
</dbReference>
<dbReference type="GO" id="GO:0004497">
    <property type="term" value="F:monooxygenase activity"/>
    <property type="evidence" value="ECO:0007669"/>
    <property type="project" value="UniProtKB-KW"/>
</dbReference>
<keyword evidence="6" id="KW-0560">Oxidoreductase</keyword>
<organism evidence="10 11">
    <name type="scientific">Anaeromyxobacter paludicola</name>
    <dbReference type="NCBI Taxonomy" id="2918171"/>
    <lineage>
        <taxon>Bacteria</taxon>
        <taxon>Pseudomonadati</taxon>
        <taxon>Myxococcota</taxon>
        <taxon>Myxococcia</taxon>
        <taxon>Myxococcales</taxon>
        <taxon>Cystobacterineae</taxon>
        <taxon>Anaeromyxobacteraceae</taxon>
        <taxon>Anaeromyxobacter</taxon>
    </lineage>
</organism>
<name>A0ABM7XBB6_9BACT</name>
<evidence type="ECO:0000256" key="2">
    <source>
        <dbReference type="ARBA" id="ARBA00009881"/>
    </source>
</evidence>
<dbReference type="InterPro" id="IPR004136">
    <property type="entry name" value="NMO"/>
</dbReference>
<dbReference type="Proteomes" id="UP001162734">
    <property type="component" value="Chromosome"/>
</dbReference>
<dbReference type="EMBL" id="AP025592">
    <property type="protein sequence ID" value="BDG09153.1"/>
    <property type="molecule type" value="Genomic_DNA"/>
</dbReference>
<sequence>MTWPRDLADRLGVRLPIFLAPMAGGPSTPALAAAVSEAGGLGALGCGYSAPEQIRAEVEEVRRRTQAPFAVNLFAPEPHDWPPPAEPLARAASRLQAYRDELGLGPVGDLPPPPDFDAQLELVLELRPRALSITSGALPPARVKTLHDAGILVMATATTPAEAEVLEASGVDAVVTQGAEAGGHRANFLAPGERSFIGTMALVPRVADAVKVPVVAAGGIMDGRGIAACLALGASAVSLGTAFLACDESGAAAAHKAALRAAPGDDATGLTRAFSGKPARGLVNRFMREQAASADVLPYPAQNQLTAGLRREAARQGRSDLMSFWAGQGAPLARGGPAGRLLAALAEEAEAALRRLG</sequence>
<keyword evidence="7 10" id="KW-0503">Monooxygenase</keyword>
<keyword evidence="4" id="KW-0285">Flavoprotein</keyword>
<evidence type="ECO:0000256" key="7">
    <source>
        <dbReference type="ARBA" id="ARBA00023033"/>
    </source>
</evidence>
<proteinExistence type="inferred from homology"/>
<dbReference type="InterPro" id="IPR013785">
    <property type="entry name" value="Aldolase_TIM"/>
</dbReference>
<evidence type="ECO:0000256" key="5">
    <source>
        <dbReference type="ARBA" id="ARBA00022643"/>
    </source>
</evidence>
<evidence type="ECO:0000256" key="8">
    <source>
        <dbReference type="ARBA" id="ARBA00031155"/>
    </source>
</evidence>
<keyword evidence="5" id="KW-0288">FMN</keyword>
<reference evidence="11" key="1">
    <citation type="journal article" date="2022" name="Int. J. Syst. Evol. Microbiol.">
        <title>Anaeromyxobacter oryzae sp. nov., Anaeromyxobacter diazotrophicus sp. nov. and Anaeromyxobacter paludicola sp. nov., isolated from paddy soils.</title>
        <authorList>
            <person name="Itoh H."/>
            <person name="Xu Z."/>
            <person name="Mise K."/>
            <person name="Masuda Y."/>
            <person name="Ushijima N."/>
            <person name="Hayakawa C."/>
            <person name="Shiratori Y."/>
            <person name="Senoo K."/>
        </authorList>
    </citation>
    <scope>NUCLEOTIDE SEQUENCE [LARGE SCALE GENOMIC DNA]</scope>
    <source>
        <strain evidence="11">Red630</strain>
    </source>
</reference>
<comment type="catalytic activity">
    <reaction evidence="9">
        <text>3 propionate 3-nitronate + 3 O2 + H2O = 3 3-oxopropanoate + 2 nitrate + nitrite + H2O2 + 3 H(+)</text>
        <dbReference type="Rhea" id="RHEA:57332"/>
        <dbReference type="ChEBI" id="CHEBI:15377"/>
        <dbReference type="ChEBI" id="CHEBI:15378"/>
        <dbReference type="ChEBI" id="CHEBI:15379"/>
        <dbReference type="ChEBI" id="CHEBI:16240"/>
        <dbReference type="ChEBI" id="CHEBI:16301"/>
        <dbReference type="ChEBI" id="CHEBI:17632"/>
        <dbReference type="ChEBI" id="CHEBI:33190"/>
        <dbReference type="ChEBI" id="CHEBI:136067"/>
    </reaction>
</comment>
<evidence type="ECO:0000256" key="3">
    <source>
        <dbReference type="ARBA" id="ARBA00022575"/>
    </source>
</evidence>
<evidence type="ECO:0000256" key="1">
    <source>
        <dbReference type="ARBA" id="ARBA00001917"/>
    </source>
</evidence>
<evidence type="ECO:0000256" key="9">
    <source>
        <dbReference type="ARBA" id="ARBA00049401"/>
    </source>
</evidence>
<comment type="similarity">
    <text evidence="2">Belongs to the nitronate monooxygenase family. NMO class I subfamily.</text>
</comment>
<dbReference type="RefSeq" id="WP_248340850.1">
    <property type="nucleotide sequence ID" value="NZ_AP025592.1"/>
</dbReference>
<keyword evidence="11" id="KW-1185">Reference proteome</keyword>
<protein>
    <recommendedName>
        <fullName evidence="8">Propionate 3-nitronate monooxygenase</fullName>
    </recommendedName>
</protein>
<keyword evidence="3" id="KW-0216">Detoxification</keyword>
<evidence type="ECO:0000256" key="4">
    <source>
        <dbReference type="ARBA" id="ARBA00022630"/>
    </source>
</evidence>
<evidence type="ECO:0000313" key="10">
    <source>
        <dbReference type="EMBL" id="BDG09153.1"/>
    </source>
</evidence>
<comment type="cofactor">
    <cofactor evidence="1">
        <name>FMN</name>
        <dbReference type="ChEBI" id="CHEBI:58210"/>
    </cofactor>
</comment>
<dbReference type="CDD" id="cd04730">
    <property type="entry name" value="NPD_like"/>
    <property type="match status" value="1"/>
</dbReference>
<gene>
    <name evidence="10" type="ORF">AMPC_22660</name>
</gene>
<dbReference type="Pfam" id="PF03060">
    <property type="entry name" value="NMO"/>
    <property type="match status" value="1"/>
</dbReference>
<dbReference type="PANTHER" id="PTHR42747">
    <property type="entry name" value="NITRONATE MONOOXYGENASE-RELATED"/>
    <property type="match status" value="1"/>
</dbReference>
<accession>A0ABM7XBB6</accession>